<accession>A0ABT7V6P7</accession>
<organism evidence="4 5">
    <name type="scientific">Enorma phocaeensis</name>
    <dbReference type="NCBI Taxonomy" id="1871019"/>
    <lineage>
        <taxon>Bacteria</taxon>
        <taxon>Bacillati</taxon>
        <taxon>Actinomycetota</taxon>
        <taxon>Coriobacteriia</taxon>
        <taxon>Coriobacteriales</taxon>
        <taxon>Coriobacteriaceae</taxon>
        <taxon>Enorma</taxon>
    </lineage>
</organism>
<gene>
    <name evidence="4" type="ORF">QUW28_01440</name>
</gene>
<comment type="caution">
    <text evidence="4">The sequence shown here is derived from an EMBL/GenBank/DDBJ whole genome shotgun (WGS) entry which is preliminary data.</text>
</comment>
<proteinExistence type="predicted"/>
<feature type="region of interest" description="Disordered" evidence="1">
    <location>
        <begin position="159"/>
        <end position="180"/>
    </location>
</feature>
<feature type="compositionally biased region" description="Low complexity" evidence="1">
    <location>
        <begin position="161"/>
        <end position="172"/>
    </location>
</feature>
<evidence type="ECO:0000313" key="4">
    <source>
        <dbReference type="EMBL" id="MDM8274164.1"/>
    </source>
</evidence>
<feature type="signal peptide" evidence="3">
    <location>
        <begin position="1"/>
        <end position="23"/>
    </location>
</feature>
<keyword evidence="2" id="KW-0472">Membrane</keyword>
<keyword evidence="5" id="KW-1185">Reference proteome</keyword>
<evidence type="ECO:0000256" key="1">
    <source>
        <dbReference type="SAM" id="MobiDB-lite"/>
    </source>
</evidence>
<keyword evidence="2" id="KW-0812">Transmembrane</keyword>
<name>A0ABT7V6P7_9ACTN</name>
<protein>
    <submittedName>
        <fullName evidence="4">Uncharacterized protein</fullName>
    </submittedName>
</protein>
<feature type="chain" id="PRO_5046902747" evidence="3">
    <location>
        <begin position="24"/>
        <end position="214"/>
    </location>
</feature>
<dbReference type="EMBL" id="JAUDDZ010000001">
    <property type="protein sequence ID" value="MDM8274164.1"/>
    <property type="molecule type" value="Genomic_DNA"/>
</dbReference>
<reference evidence="5" key="1">
    <citation type="submission" date="2023-06" db="EMBL/GenBank/DDBJ databases">
        <title>Identification and characterization of horizontal gene transfer across gut microbiota members of farm animals based on homology search.</title>
        <authorList>
            <person name="Zeman M."/>
            <person name="Kubasova T."/>
            <person name="Jahodarova E."/>
            <person name="Nykrynova M."/>
            <person name="Rychlik I."/>
        </authorList>
    </citation>
    <scope>NUCLEOTIDE SEQUENCE [LARGE SCALE GENOMIC DNA]</scope>
    <source>
        <strain evidence="5">154_Feed</strain>
    </source>
</reference>
<keyword evidence="2" id="KW-1133">Transmembrane helix</keyword>
<feature type="transmembrane region" description="Helical" evidence="2">
    <location>
        <begin position="186"/>
        <end position="208"/>
    </location>
</feature>
<evidence type="ECO:0000313" key="5">
    <source>
        <dbReference type="Proteomes" id="UP001529421"/>
    </source>
</evidence>
<evidence type="ECO:0000256" key="2">
    <source>
        <dbReference type="SAM" id="Phobius"/>
    </source>
</evidence>
<keyword evidence="3" id="KW-0732">Signal</keyword>
<evidence type="ECO:0000256" key="3">
    <source>
        <dbReference type="SAM" id="SignalP"/>
    </source>
</evidence>
<dbReference type="RefSeq" id="WP_289543946.1">
    <property type="nucleotide sequence ID" value="NZ_JAUDDZ010000001.1"/>
</dbReference>
<dbReference type="Proteomes" id="UP001529421">
    <property type="component" value="Unassembled WGS sequence"/>
</dbReference>
<sequence length="214" mass="21123">MKKFVTMLAAATLAFSVPCVALAAQFNSPSGTTVTSPSAPNGIDVSMTVSGDVTSASGSGYIEVLPADSGVQADNVPAGVTPDATFTVEAVGDVTFTELTLTFSVGSEYAGANATVYITHGDGSSEVREVTVAANGTFEITVDRLSVFSVVVDKDSVPADGAGTTTGTGSTANPDTSATSPQTGVFVAPIAAVTAVATMGAAASAVALRKKGSK</sequence>